<dbReference type="GO" id="GO:0000070">
    <property type="term" value="P:mitotic sister chromatid segregation"/>
    <property type="evidence" value="ECO:0007669"/>
    <property type="project" value="TreeGrafter"/>
</dbReference>
<dbReference type="GO" id="GO:1903394">
    <property type="term" value="P:protein localization to kinetochore involved in kinetochore assembly"/>
    <property type="evidence" value="ECO:0007669"/>
    <property type="project" value="TreeGrafter"/>
</dbReference>
<reference evidence="7" key="1">
    <citation type="journal article" date="2021" name="Mol. Ecol. Resour.">
        <title>Phylogenomic analyses of the genus Drosophila reveals genomic signals of climate adaptation.</title>
        <authorList>
            <person name="Li F."/>
            <person name="Rane R.V."/>
            <person name="Luria V."/>
            <person name="Xiong Z."/>
            <person name="Chen J."/>
            <person name="Li Z."/>
            <person name="Catullo R.A."/>
            <person name="Griffin P.C."/>
            <person name="Schiffer M."/>
            <person name="Pearce S."/>
            <person name="Lee S.F."/>
            <person name="McElroy K."/>
            <person name="Stocker A."/>
            <person name="Shirriffs J."/>
            <person name="Cockerell F."/>
            <person name="Coppin C."/>
            <person name="Sgro C.M."/>
            <person name="Karger A."/>
            <person name="Cain J.W."/>
            <person name="Weber J.A."/>
            <person name="Santpere G."/>
            <person name="Kirschner M.W."/>
            <person name="Hoffmann A.A."/>
            <person name="Oakeshott J.G."/>
            <person name="Zhang G."/>
        </authorList>
    </citation>
    <scope>NUCLEOTIDE SEQUENCE</scope>
    <source>
        <strain evidence="7">BGI-SZ-2011g</strain>
    </source>
</reference>
<name>A0AAD4JVA4_9MUSC</name>
<dbReference type="Proteomes" id="UP001200034">
    <property type="component" value="Unassembled WGS sequence"/>
</dbReference>
<dbReference type="Pfam" id="PF10493">
    <property type="entry name" value="Rod_C"/>
    <property type="match status" value="1"/>
</dbReference>
<dbReference type="PANTHER" id="PTHR15688">
    <property type="entry name" value="KINETOCHORE-ASSOCIATED PROTEIN 1"/>
    <property type="match status" value="1"/>
</dbReference>
<gene>
    <name evidence="7" type="ORF">KR093_006127</name>
</gene>
<accession>A0AAD4JVA4</accession>
<evidence type="ECO:0000259" key="4">
    <source>
        <dbReference type="Pfam" id="PF24506"/>
    </source>
</evidence>
<dbReference type="Pfam" id="PF24516">
    <property type="entry name" value="ARM_KNTC1_2nd"/>
    <property type="match status" value="1"/>
</dbReference>
<dbReference type="InterPro" id="IPR055402">
    <property type="entry name" value="KNTC1_N"/>
</dbReference>
<evidence type="ECO:0000259" key="6">
    <source>
        <dbReference type="Pfam" id="PF24520"/>
    </source>
</evidence>
<dbReference type="InterPro" id="IPR057303">
    <property type="entry name" value="Rod_N"/>
</dbReference>
<evidence type="ECO:0000313" key="7">
    <source>
        <dbReference type="EMBL" id="KAH8359356.1"/>
    </source>
</evidence>
<organism evidence="7 8">
    <name type="scientific">Drosophila rubida</name>
    <dbReference type="NCBI Taxonomy" id="30044"/>
    <lineage>
        <taxon>Eukaryota</taxon>
        <taxon>Metazoa</taxon>
        <taxon>Ecdysozoa</taxon>
        <taxon>Arthropoda</taxon>
        <taxon>Hexapoda</taxon>
        <taxon>Insecta</taxon>
        <taxon>Pterygota</taxon>
        <taxon>Neoptera</taxon>
        <taxon>Endopterygota</taxon>
        <taxon>Diptera</taxon>
        <taxon>Brachycera</taxon>
        <taxon>Muscomorpha</taxon>
        <taxon>Ephydroidea</taxon>
        <taxon>Drosophilidae</taxon>
        <taxon>Drosophila</taxon>
    </lineage>
</organism>
<dbReference type="PANTHER" id="PTHR15688:SF1">
    <property type="entry name" value="KINETOCHORE-ASSOCIATED PROTEIN 1"/>
    <property type="match status" value="1"/>
</dbReference>
<proteinExistence type="predicted"/>
<dbReference type="Pfam" id="PF24506">
    <property type="entry name" value="KNTC1_N"/>
    <property type="match status" value="1"/>
</dbReference>
<evidence type="ECO:0000259" key="3">
    <source>
        <dbReference type="Pfam" id="PF24504"/>
    </source>
</evidence>
<evidence type="ECO:0008006" key="9">
    <source>
        <dbReference type="Google" id="ProtNLM"/>
    </source>
</evidence>
<dbReference type="GO" id="GO:0005828">
    <property type="term" value="C:kinetochore microtubule"/>
    <property type="evidence" value="ECO:0007669"/>
    <property type="project" value="TreeGrafter"/>
</dbReference>
<evidence type="ECO:0000259" key="5">
    <source>
        <dbReference type="Pfam" id="PF24516"/>
    </source>
</evidence>
<protein>
    <recommendedName>
        <fullName evidence="9">Kinetochore-associated protein 1</fullName>
    </recommendedName>
</protein>
<dbReference type="InterPro" id="IPR055404">
    <property type="entry name" value="ARM_KNTC1_2nd"/>
</dbReference>
<evidence type="ECO:0000256" key="1">
    <source>
        <dbReference type="SAM" id="Coils"/>
    </source>
</evidence>
<dbReference type="InterPro" id="IPR019527">
    <property type="entry name" value="RZZ-complex_KNTC1/ROD_C"/>
</dbReference>
<dbReference type="InterPro" id="IPR052802">
    <property type="entry name" value="KNTC1"/>
</dbReference>
<keyword evidence="8" id="KW-1185">Reference proteome</keyword>
<dbReference type="GO" id="GO:1990423">
    <property type="term" value="C:RZZ complex"/>
    <property type="evidence" value="ECO:0007669"/>
    <property type="project" value="TreeGrafter"/>
</dbReference>
<feature type="domain" description="RZZ complex subunit KNTC1/ROD C-terminal" evidence="2">
    <location>
        <begin position="1567"/>
        <end position="2109"/>
    </location>
</feature>
<feature type="domain" description="KNTC1 first ARM-repeats" evidence="6">
    <location>
        <begin position="415"/>
        <end position="640"/>
    </location>
</feature>
<keyword evidence="1" id="KW-0175">Coiled coil</keyword>
<feature type="coiled-coil region" evidence="1">
    <location>
        <begin position="488"/>
        <end position="515"/>
    </location>
</feature>
<dbReference type="Pfam" id="PF24504">
    <property type="entry name" value="Rod_N"/>
    <property type="match status" value="1"/>
</dbReference>
<feature type="domain" description="KNTC1 second ARM-repeats" evidence="5">
    <location>
        <begin position="741"/>
        <end position="864"/>
    </location>
</feature>
<dbReference type="GO" id="GO:0005737">
    <property type="term" value="C:cytoplasm"/>
    <property type="evidence" value="ECO:0007669"/>
    <property type="project" value="TreeGrafter"/>
</dbReference>
<dbReference type="GO" id="GO:0007094">
    <property type="term" value="P:mitotic spindle assembly checkpoint signaling"/>
    <property type="evidence" value="ECO:0007669"/>
    <property type="project" value="TreeGrafter"/>
</dbReference>
<evidence type="ECO:0000259" key="2">
    <source>
        <dbReference type="Pfam" id="PF10493"/>
    </source>
</evidence>
<dbReference type="InterPro" id="IPR055403">
    <property type="entry name" value="ARM_KNTC1_1st"/>
</dbReference>
<sequence>MWSNFEASTVEDETISNAFSSRSIFKISSEDEVIKDPTIRASVQSGKMVISIDRSLLLLEDELVAKCSFLSFSAHIDAIAISSSGNLIVCGLSDGEVHGVYIKGLLLFSVCIRTEDVSMTQDGTFTSIQQLGEHFYFSCKNGSVYCLSKINEATLESVSNITLSESEQMSALLDDVTILRSSSGKTMSNLDTALLLKQPTAPHSYAENNQELDQRQDYDLIITGAQSAISFKSTPKDTTRINIPNQYGGIKEIYNVDHYIIALTLSGHLLEVCPFTRTVNVCQSSQSRALFIDDLQVMECSEENVELLIVTKPTADGDRFIRIVEYPSLRCKNEVEVPRHAWLVRQPKSAVNLYYLATKELKSNAIPSEVEMMMVSETDPSDRFKKLIAKGRLEEAEVYILLACYIYRSKLIKMFSLSQDFGKQFELCLQPIYEARAKRILLELCNSNASIVNDNELNEKFEMLLKLLGQIESKGFIKNNRMMNLSSRHILERYLKEVKKRLDFEEDEAHLLEIDEQLHRLKTMAIIDPYECNAEWQKFVYNTNLVKVIKGMFNSDMPTACLIWRRHSSNILPHLNEDELRTLLGFIPSDTEPLNVVQWLRQFVPAVSNTHPTIMPYITDWSIERIRKLQYSDHWPEIGLEFSTKILEIFEEIQFIYSDVRRQQERNIGKLRDLDNALQDLSVLKKLYKLNFTLDSYMQDSIDATALRILQRVHLDNLQSLVRDFLYPIYQEKGRQPLDVIKQYIAQLVANRQSLSNWLDRAIACIELLHNEDSRLECALSILQNAPVPWSETLSPLIKLRNSTHPLSVKINAEYEIQVIKIMKVKYGWPADNVADINLELFMMRIVKLNLPDMLKDIRILTKAAPEISTSANFNCCYQMARRGQIDMAYDFFKSLNDKNSAKQGNEVVDILANLLEMSSCTGEVKVQEHLNLLEFFKLLLPTVEPVYHRRYLLIKHRFQLRQKFNLQLSCSTELISLQKRLALLDEGIELIISRAQATLNVCALIVNEMSELCTALNLQKAHGLLRISQCVGCLPLTCALAHHVIEFISCVPANKTDFINFAIELLVQQMQDGKSQGHDLQSSMQLHSDNDPLCFPLAYEMLTEALLHERSNQCDLMELIKYVRVAVIHYPLDAIDAHYAGKEQAINEQICRALDGVPIAFGETTLNFSTAVNNSIDVKPVLESSSKKRYSVSMFDEVDVRPQQKPQQKKRISGSLPIVKFLARTLLLMILETEPRNSLLLQMQMALPNNVKHDIDGARADFFLSLEHLTKAKEHDVWYIMSQYLLEYQKHNRSKKIINEGFITIQLRRILRNAMNNKDANLIELFTMLVADTESRALLDKLSTEVKTDQQKINFLTLSAMYNEHIDEMEIVQNLRVTRNKLYYYLEFCQQDPSIRGKFNPEMDNIEHLLNEFHNKRLNVHLLERMSASFKLDFQRMLITQILSILRAQELRYEIKRDTFGDEELIVLSSVREMREMCQPYINEIKNVKLFTSKLNELIEEINIYFYELYLCVIEILMFFDAAPKQMEIWINILHFLRHKMTTRRCCRAGQQETDIWMQSQKDNGVLPKIARYRLPFKPLVEHPLRDILCRELNVDNCQSWFPLILMYNALKDSSTPQSCDYYIKAAVTNSIAEYKSKNDSESWSLHPTNNAFLKSILRLVRHVQSPSNVVFILYYVASYARDGADQVEAFYEGWKYVKANQALLNNDPKCQEELGKIKRMYPIHKTQHLLHVYGLSEEKLMRLVENPTELIHSLYHHELILKSSKVDINALVKEICTLHDLSLDAIQFKLLQKWLSVTMETADGTIMEETFLEDQNWPENGTNGNCNGEETVNASENVVRAFYILSSWAKSEAVQFLVGLIFKGGSMNTSQQLQMYECYSKLNDGSTSFSNTLSQRQFITIKCVHELKALGYNSNIEKFADENCDKISIIKMVWQRNAQNPLSLEVMADICLGFDIHLPKIWNGIIKRMVMFNMVRELNALVDVLSCRPELLHLDGLALAWDCVLTHPLKNAVPTRSCAQEERLQKTLIRLQGCPVVHALNLLQFAELCVLVRRPHMAATVLIFCQNAEQRTKIVKLIKSRYDDNLRQDILELEDAGLLPMVLNFALKELQL</sequence>
<comment type="caution">
    <text evidence="7">The sequence shown here is derived from an EMBL/GenBank/DDBJ whole genome shotgun (WGS) entry which is preliminary data.</text>
</comment>
<evidence type="ECO:0000313" key="8">
    <source>
        <dbReference type="Proteomes" id="UP001200034"/>
    </source>
</evidence>
<dbReference type="EMBL" id="JAJJHW010003409">
    <property type="protein sequence ID" value="KAH8359356.1"/>
    <property type="molecule type" value="Genomic_DNA"/>
</dbReference>
<dbReference type="GO" id="GO:0031267">
    <property type="term" value="F:small GTPase binding"/>
    <property type="evidence" value="ECO:0007669"/>
    <property type="project" value="TreeGrafter"/>
</dbReference>
<dbReference type="Pfam" id="PF24520">
    <property type="entry name" value="ARM_KNTC1_1st"/>
    <property type="match status" value="1"/>
</dbReference>
<feature type="domain" description="Rod N-terminal" evidence="3">
    <location>
        <begin position="132"/>
        <end position="380"/>
    </location>
</feature>
<feature type="domain" description="KNTC1 N-terminal" evidence="4">
    <location>
        <begin position="24"/>
        <end position="112"/>
    </location>
</feature>